<evidence type="ECO:0000313" key="4">
    <source>
        <dbReference type="EMBL" id="EFY88185.1"/>
    </source>
</evidence>
<feature type="compositionally biased region" description="Low complexity" evidence="2">
    <location>
        <begin position="257"/>
        <end position="266"/>
    </location>
</feature>
<dbReference type="InterPro" id="IPR001466">
    <property type="entry name" value="Beta-lactam-related"/>
</dbReference>
<dbReference type="AlphaFoldDB" id="E9E7E3"/>
<feature type="region of interest" description="Disordered" evidence="2">
    <location>
        <begin position="242"/>
        <end position="292"/>
    </location>
</feature>
<dbReference type="PANTHER" id="PTHR46825">
    <property type="entry name" value="D-ALANYL-D-ALANINE-CARBOXYPEPTIDASE/ENDOPEPTIDASE AMPH"/>
    <property type="match status" value="1"/>
</dbReference>
<accession>E9E7E3</accession>
<protein>
    <submittedName>
        <fullName evidence="4">Penicillin-binding protein, putative</fullName>
    </submittedName>
</protein>
<dbReference type="InterPro" id="IPR012338">
    <property type="entry name" value="Beta-lactam/transpept-like"/>
</dbReference>
<proteinExistence type="inferred from homology"/>
<keyword evidence="5" id="KW-1185">Reference proteome</keyword>
<organism evidence="5">
    <name type="scientific">Metarhizium acridum (strain CQMa 102)</name>
    <dbReference type="NCBI Taxonomy" id="655827"/>
    <lineage>
        <taxon>Eukaryota</taxon>
        <taxon>Fungi</taxon>
        <taxon>Dikarya</taxon>
        <taxon>Ascomycota</taxon>
        <taxon>Pezizomycotina</taxon>
        <taxon>Sordariomycetes</taxon>
        <taxon>Hypocreomycetidae</taxon>
        <taxon>Hypocreales</taxon>
        <taxon>Clavicipitaceae</taxon>
        <taxon>Metarhizium</taxon>
    </lineage>
</organism>
<feature type="domain" description="Beta-lactamase-related" evidence="3">
    <location>
        <begin position="54"/>
        <end position="246"/>
    </location>
</feature>
<dbReference type="InParanoid" id="E9E7E3"/>
<dbReference type="OMA" id="NEVRHVI"/>
<evidence type="ECO:0000313" key="5">
    <source>
        <dbReference type="Proteomes" id="UP000002499"/>
    </source>
</evidence>
<sequence>MLLHGGSTTKVFVDAALAQLILNGSYPVLNGGWSTPISSIIRDDFVLQDEWATNHLALEDAASHRTVPNRDLVRNLCNLPLTAPPRVIFHYCNLMYITLSHVVETVTGRRLKDVLREAVWAPLGMKSTYLDLQEARDAGKKLAQGYLWNQEDKQYMAVFDPIQESSGAGGIVSSVLDYAKWLKCPLRQTRPFSSLAHGEIRTPRVIYEAAPAAGYDVTLYGLGWSRTVFHGQAMYSHNGATGAFGAFQGPPHRRTEGGAQRPPGQNRQRRRRAIPRETSPRPPPTQNTTRLAGTYLDPGYGTIQLKEMTDPEDAASAVLVGDRSGIIIDSDVLLRHVSGDYWVLHLSSADVPLEMGAALAAEFKFGSDGSASALEVIWGQAKPGLREVKVLFNKME</sequence>
<dbReference type="GeneID" id="19250102"/>
<name>E9E7E3_METAQ</name>
<comment type="similarity">
    <text evidence="1">Belongs to the peptidase S12 family.</text>
</comment>
<dbReference type="Proteomes" id="UP000002499">
    <property type="component" value="Unassembled WGS sequence"/>
</dbReference>
<evidence type="ECO:0000259" key="3">
    <source>
        <dbReference type="Pfam" id="PF00144"/>
    </source>
</evidence>
<dbReference type="HOGENOM" id="CLU_020027_14_1_1"/>
<dbReference type="PANTHER" id="PTHR46825:SF9">
    <property type="entry name" value="BETA-LACTAMASE-RELATED DOMAIN-CONTAINING PROTEIN"/>
    <property type="match status" value="1"/>
</dbReference>
<dbReference type="Gene3D" id="3.40.710.10">
    <property type="entry name" value="DD-peptidase/beta-lactamase superfamily"/>
    <property type="match status" value="1"/>
</dbReference>
<dbReference type="KEGG" id="maw:19250102"/>
<dbReference type="eggNOG" id="ENOG502S0EY">
    <property type="taxonomic scope" value="Eukaryota"/>
</dbReference>
<evidence type="ECO:0000256" key="1">
    <source>
        <dbReference type="ARBA" id="ARBA00038215"/>
    </source>
</evidence>
<evidence type="ECO:0000256" key="2">
    <source>
        <dbReference type="SAM" id="MobiDB-lite"/>
    </source>
</evidence>
<gene>
    <name evidence="4" type="ORF">MAC_05791</name>
</gene>
<dbReference type="OrthoDB" id="4933909at2759"/>
<reference evidence="4 5" key="1">
    <citation type="journal article" date="2011" name="PLoS Genet.">
        <title>Genome sequencing and comparative transcriptomics of the model entomopathogenic fungi Metarhizium anisopliae and M. acridum.</title>
        <authorList>
            <person name="Gao Q."/>
            <person name="Jin K."/>
            <person name="Ying S.H."/>
            <person name="Zhang Y."/>
            <person name="Xiao G."/>
            <person name="Shang Y."/>
            <person name="Duan Z."/>
            <person name="Hu X."/>
            <person name="Xie X.Q."/>
            <person name="Zhou G."/>
            <person name="Peng G."/>
            <person name="Luo Z."/>
            <person name="Huang W."/>
            <person name="Wang B."/>
            <person name="Fang W."/>
            <person name="Wang S."/>
            <person name="Zhong Y."/>
            <person name="Ma L.J."/>
            <person name="St Leger R.J."/>
            <person name="Zhao G.P."/>
            <person name="Pei Y."/>
            <person name="Feng M.G."/>
            <person name="Xia Y."/>
            <person name="Wang C."/>
        </authorList>
    </citation>
    <scope>NUCLEOTIDE SEQUENCE [LARGE SCALE GENOMIC DNA]</scope>
    <source>
        <strain evidence="4 5">CQMa 102</strain>
    </source>
</reference>
<dbReference type="EMBL" id="GL698515">
    <property type="protein sequence ID" value="EFY88185.1"/>
    <property type="molecule type" value="Genomic_DNA"/>
</dbReference>
<dbReference type="Pfam" id="PF00144">
    <property type="entry name" value="Beta-lactamase"/>
    <property type="match status" value="1"/>
</dbReference>
<dbReference type="SUPFAM" id="SSF56601">
    <property type="entry name" value="beta-lactamase/transpeptidase-like"/>
    <property type="match status" value="1"/>
</dbReference>
<dbReference type="InterPro" id="IPR050491">
    <property type="entry name" value="AmpC-like"/>
</dbReference>